<dbReference type="GO" id="GO:0043200">
    <property type="term" value="P:response to amino acid"/>
    <property type="evidence" value="ECO:0007669"/>
    <property type="project" value="TreeGrafter"/>
</dbReference>
<dbReference type="EMBL" id="FONX01000004">
    <property type="protein sequence ID" value="SFE71823.1"/>
    <property type="molecule type" value="Genomic_DNA"/>
</dbReference>
<dbReference type="SUPFAM" id="SSF46785">
    <property type="entry name" value="Winged helix' DNA-binding domain"/>
    <property type="match status" value="1"/>
</dbReference>
<dbReference type="InterPro" id="IPR019887">
    <property type="entry name" value="Tscrpt_reg_AsnC/Lrp_C"/>
</dbReference>
<feature type="domain" description="HTH asnC-type" evidence="4">
    <location>
        <begin position="14"/>
        <end position="75"/>
    </location>
</feature>
<organism evidence="5 6">
    <name type="scientific">Paracidovorax wautersii</name>
    <dbReference type="NCBI Taxonomy" id="1177982"/>
    <lineage>
        <taxon>Bacteria</taxon>
        <taxon>Pseudomonadati</taxon>
        <taxon>Pseudomonadota</taxon>
        <taxon>Betaproteobacteria</taxon>
        <taxon>Burkholderiales</taxon>
        <taxon>Comamonadaceae</taxon>
        <taxon>Paracidovorax</taxon>
    </lineage>
</organism>
<dbReference type="InterPro" id="IPR036390">
    <property type="entry name" value="WH_DNA-bd_sf"/>
</dbReference>
<accession>A0A1I2CVK9</accession>
<dbReference type="PANTHER" id="PTHR30154:SF34">
    <property type="entry name" value="TRANSCRIPTIONAL REGULATOR AZLB"/>
    <property type="match status" value="1"/>
</dbReference>
<keyword evidence="2 5" id="KW-0238">DNA-binding</keyword>
<dbReference type="Proteomes" id="UP000199119">
    <property type="component" value="Unassembled WGS sequence"/>
</dbReference>
<dbReference type="Pfam" id="PF13412">
    <property type="entry name" value="HTH_24"/>
    <property type="match status" value="1"/>
</dbReference>
<reference evidence="6" key="1">
    <citation type="submission" date="2016-10" db="EMBL/GenBank/DDBJ databases">
        <authorList>
            <person name="Varghese N."/>
            <person name="Submissions S."/>
        </authorList>
    </citation>
    <scope>NUCLEOTIDE SEQUENCE [LARGE SCALE GENOMIC DNA]</scope>
    <source>
        <strain evidence="6">DSM 27981</strain>
    </source>
</reference>
<dbReference type="SMART" id="SM00344">
    <property type="entry name" value="HTH_ASNC"/>
    <property type="match status" value="1"/>
</dbReference>
<evidence type="ECO:0000256" key="3">
    <source>
        <dbReference type="ARBA" id="ARBA00023163"/>
    </source>
</evidence>
<evidence type="ECO:0000256" key="1">
    <source>
        <dbReference type="ARBA" id="ARBA00023015"/>
    </source>
</evidence>
<gene>
    <name evidence="5" type="ORF">SAMN04489711_104295</name>
</gene>
<evidence type="ECO:0000313" key="5">
    <source>
        <dbReference type="EMBL" id="SFE71823.1"/>
    </source>
</evidence>
<dbReference type="Gene3D" id="1.10.10.10">
    <property type="entry name" value="Winged helix-like DNA-binding domain superfamily/Winged helix DNA-binding domain"/>
    <property type="match status" value="1"/>
</dbReference>
<dbReference type="SUPFAM" id="SSF54909">
    <property type="entry name" value="Dimeric alpha+beta barrel"/>
    <property type="match status" value="1"/>
</dbReference>
<evidence type="ECO:0000313" key="6">
    <source>
        <dbReference type="Proteomes" id="UP000199119"/>
    </source>
</evidence>
<dbReference type="GO" id="GO:0043565">
    <property type="term" value="F:sequence-specific DNA binding"/>
    <property type="evidence" value="ECO:0007669"/>
    <property type="project" value="InterPro"/>
</dbReference>
<evidence type="ECO:0000259" key="4">
    <source>
        <dbReference type="PROSITE" id="PS50956"/>
    </source>
</evidence>
<dbReference type="CDD" id="cd00090">
    <property type="entry name" value="HTH_ARSR"/>
    <property type="match status" value="1"/>
</dbReference>
<sequence>MSCRTLPKLQHMKLDTMDLRILAALQADGSLSNVELARRVHLSPSPCLARVKALEAEGVIARYVALANAAALGLGLNVFISISLKSQAKEALAQFERRIAEHDEVMECYLMSGDSDYLIRVAVADIGALERFILEQLTPIPGIEKIRSSFALKQVRYKTALPLPAH</sequence>
<proteinExistence type="predicted"/>
<protein>
    <submittedName>
        <fullName evidence="5">DNA-binding transcriptional regulator, Lrp family</fullName>
    </submittedName>
</protein>
<dbReference type="PRINTS" id="PR00033">
    <property type="entry name" value="HTHASNC"/>
</dbReference>
<keyword evidence="6" id="KW-1185">Reference proteome</keyword>
<dbReference type="AlphaFoldDB" id="A0A1I2CVK9"/>
<dbReference type="InterPro" id="IPR019888">
    <property type="entry name" value="Tscrpt_reg_AsnC-like"/>
</dbReference>
<keyword evidence="1" id="KW-0805">Transcription regulation</keyword>
<dbReference type="InterPro" id="IPR036388">
    <property type="entry name" value="WH-like_DNA-bd_sf"/>
</dbReference>
<evidence type="ECO:0000256" key="2">
    <source>
        <dbReference type="ARBA" id="ARBA00023125"/>
    </source>
</evidence>
<dbReference type="PROSITE" id="PS50956">
    <property type="entry name" value="HTH_ASNC_2"/>
    <property type="match status" value="1"/>
</dbReference>
<keyword evidence="3" id="KW-0804">Transcription</keyword>
<dbReference type="GO" id="GO:0006355">
    <property type="term" value="P:regulation of DNA-templated transcription"/>
    <property type="evidence" value="ECO:0007669"/>
    <property type="project" value="UniProtKB-ARBA"/>
</dbReference>
<dbReference type="PANTHER" id="PTHR30154">
    <property type="entry name" value="LEUCINE-RESPONSIVE REGULATORY PROTEIN"/>
    <property type="match status" value="1"/>
</dbReference>
<dbReference type="InterPro" id="IPR011008">
    <property type="entry name" value="Dimeric_a/b-barrel"/>
</dbReference>
<dbReference type="Pfam" id="PF01037">
    <property type="entry name" value="AsnC_trans_reg"/>
    <property type="match status" value="1"/>
</dbReference>
<dbReference type="GO" id="GO:0005829">
    <property type="term" value="C:cytosol"/>
    <property type="evidence" value="ECO:0007669"/>
    <property type="project" value="TreeGrafter"/>
</dbReference>
<dbReference type="InterPro" id="IPR011991">
    <property type="entry name" value="ArsR-like_HTH"/>
</dbReference>
<name>A0A1I2CVK9_9BURK</name>
<dbReference type="Gene3D" id="3.30.70.920">
    <property type="match status" value="1"/>
</dbReference>
<dbReference type="STRING" id="1177982.SAMN04489711_104295"/>
<dbReference type="InterPro" id="IPR000485">
    <property type="entry name" value="AsnC-type_HTH_dom"/>
</dbReference>